<gene>
    <name evidence="3" type="ORF">DWX53_05645</name>
</gene>
<evidence type="ECO:0000313" key="3">
    <source>
        <dbReference type="EMBL" id="RGT09999.1"/>
    </source>
</evidence>
<feature type="transmembrane region" description="Helical" evidence="1">
    <location>
        <begin position="12"/>
        <end position="28"/>
    </location>
</feature>
<dbReference type="Proteomes" id="UP000283630">
    <property type="component" value="Unassembled WGS sequence"/>
</dbReference>
<sequence length="141" mass="16283">MKKESIMNRKHFYIIAGIFILALAGCSIKKEDTKKIQDIEFTVVAPEDVPEELKEDIEKARDTPFRLTYADQGYLYMARGYGEKEKTGYSVEVNACYETSDAIRIQTTLLGPAKGEKTKEKKTYPYVVMKTEYREKDVIFE</sequence>
<dbReference type="Pfam" id="PF14343">
    <property type="entry name" value="PrcB_C"/>
    <property type="match status" value="1"/>
</dbReference>
<accession>A0A412ME78</accession>
<keyword evidence="1" id="KW-0472">Membrane</keyword>
<reference evidence="3 4" key="1">
    <citation type="submission" date="2018-08" db="EMBL/GenBank/DDBJ databases">
        <title>A genome reference for cultivated species of the human gut microbiota.</title>
        <authorList>
            <person name="Zou Y."/>
            <person name="Xue W."/>
            <person name="Luo G."/>
        </authorList>
    </citation>
    <scope>NUCLEOTIDE SEQUENCE [LARGE SCALE GENOMIC DNA]</scope>
    <source>
        <strain evidence="3 4">AF19-4AC</strain>
    </source>
</reference>
<dbReference type="PROSITE" id="PS51257">
    <property type="entry name" value="PROKAR_LIPOPROTEIN"/>
    <property type="match status" value="1"/>
</dbReference>
<dbReference type="InterPro" id="IPR025748">
    <property type="entry name" value="PrcB_C_dom"/>
</dbReference>
<dbReference type="EMBL" id="QRWH01000004">
    <property type="protein sequence ID" value="RGT09999.1"/>
    <property type="molecule type" value="Genomic_DNA"/>
</dbReference>
<evidence type="ECO:0000313" key="4">
    <source>
        <dbReference type="Proteomes" id="UP000283630"/>
    </source>
</evidence>
<feature type="domain" description="PrcB C-terminal" evidence="2">
    <location>
        <begin position="75"/>
        <end position="132"/>
    </location>
</feature>
<dbReference type="AlphaFoldDB" id="A0A412ME78"/>
<protein>
    <submittedName>
        <fullName evidence="3">Protease complex subunit PrcB family protein</fullName>
    </submittedName>
</protein>
<dbReference type="GO" id="GO:0006508">
    <property type="term" value="P:proteolysis"/>
    <property type="evidence" value="ECO:0007669"/>
    <property type="project" value="UniProtKB-KW"/>
</dbReference>
<dbReference type="RefSeq" id="WP_117682775.1">
    <property type="nucleotide sequence ID" value="NZ_QRWH01000004.1"/>
</dbReference>
<proteinExistence type="predicted"/>
<evidence type="ECO:0000256" key="1">
    <source>
        <dbReference type="SAM" id="Phobius"/>
    </source>
</evidence>
<organism evidence="3 4">
    <name type="scientific">Dorea formicigenerans</name>
    <dbReference type="NCBI Taxonomy" id="39486"/>
    <lineage>
        <taxon>Bacteria</taxon>
        <taxon>Bacillati</taxon>
        <taxon>Bacillota</taxon>
        <taxon>Clostridia</taxon>
        <taxon>Lachnospirales</taxon>
        <taxon>Lachnospiraceae</taxon>
        <taxon>Dorea</taxon>
    </lineage>
</organism>
<keyword evidence="3" id="KW-0645">Protease</keyword>
<keyword evidence="1" id="KW-0812">Transmembrane</keyword>
<evidence type="ECO:0000259" key="2">
    <source>
        <dbReference type="Pfam" id="PF14343"/>
    </source>
</evidence>
<keyword evidence="3" id="KW-0378">Hydrolase</keyword>
<name>A0A412ME78_9FIRM</name>
<comment type="caution">
    <text evidence="3">The sequence shown here is derived from an EMBL/GenBank/DDBJ whole genome shotgun (WGS) entry which is preliminary data.</text>
</comment>
<dbReference type="GO" id="GO:0008233">
    <property type="term" value="F:peptidase activity"/>
    <property type="evidence" value="ECO:0007669"/>
    <property type="project" value="UniProtKB-KW"/>
</dbReference>
<keyword evidence="1" id="KW-1133">Transmembrane helix</keyword>